<dbReference type="SUPFAM" id="SSF53335">
    <property type="entry name" value="S-adenosyl-L-methionine-dependent methyltransferases"/>
    <property type="match status" value="1"/>
</dbReference>
<dbReference type="EMBL" id="LAZR01049338">
    <property type="protein sequence ID" value="KKK89876.1"/>
    <property type="molecule type" value="Genomic_DNA"/>
</dbReference>
<name>A0A0F9BZP9_9ZZZZ</name>
<keyword evidence="3" id="KW-0949">S-adenosyl-L-methionine</keyword>
<dbReference type="Gene3D" id="3.40.50.150">
    <property type="entry name" value="Vaccinia Virus protein VP39"/>
    <property type="match status" value="1"/>
</dbReference>
<evidence type="ECO:0000313" key="4">
    <source>
        <dbReference type="EMBL" id="KKK89876.1"/>
    </source>
</evidence>
<dbReference type="PANTHER" id="PTHR12829">
    <property type="entry name" value="N6-ADENOSINE-METHYLTRANSFERASE"/>
    <property type="match status" value="1"/>
</dbReference>
<comment type="caution">
    <text evidence="4">The sequence shown here is derived from an EMBL/GenBank/DDBJ whole genome shotgun (WGS) entry which is preliminary data.</text>
</comment>
<dbReference type="PROSITE" id="PS51143">
    <property type="entry name" value="MT_A70"/>
    <property type="match status" value="1"/>
</dbReference>
<dbReference type="PANTHER" id="PTHR12829:SF7">
    <property type="entry name" value="N6-ADENOSINE-METHYLTRANSFERASE CATALYTIC SUBUNIT"/>
    <property type="match status" value="1"/>
</dbReference>
<reference evidence="4" key="1">
    <citation type="journal article" date="2015" name="Nature">
        <title>Complex archaea that bridge the gap between prokaryotes and eukaryotes.</title>
        <authorList>
            <person name="Spang A."/>
            <person name="Saw J.H."/>
            <person name="Jorgensen S.L."/>
            <person name="Zaremba-Niedzwiedzka K."/>
            <person name="Martijn J."/>
            <person name="Lind A.E."/>
            <person name="van Eijk R."/>
            <person name="Schleper C."/>
            <person name="Guy L."/>
            <person name="Ettema T.J."/>
        </authorList>
    </citation>
    <scope>NUCLEOTIDE SEQUENCE</scope>
</reference>
<dbReference type="Pfam" id="PF05063">
    <property type="entry name" value="MT-A70"/>
    <property type="match status" value="1"/>
</dbReference>
<dbReference type="GO" id="GO:0001734">
    <property type="term" value="F:mRNA m(6)A methyltransferase activity"/>
    <property type="evidence" value="ECO:0007669"/>
    <property type="project" value="UniProtKB-ARBA"/>
</dbReference>
<keyword evidence="1" id="KW-0489">Methyltransferase</keyword>
<accession>A0A0F9BZP9</accession>
<evidence type="ECO:0008006" key="5">
    <source>
        <dbReference type="Google" id="ProtNLM"/>
    </source>
</evidence>
<dbReference type="AlphaFoldDB" id="A0A0F9BZP9"/>
<gene>
    <name evidence="4" type="ORF">LCGC14_2728710</name>
</gene>
<sequence length="184" mass="21299">MIKFPFDSSTFTTIYADPPWPEYGGGKIKRGADRHYSLMKVTDIADMGDEVERVTSSNSHLYLWTTNNFLPSALLVMAHWGYEYKTIITWAKDRIGLGQYYRGMTEHCLFGVRGNIPYKLTDEGKRAQGRTLLRVNMDDLDNVHSRKPIQMRRMIELVSPPDYLELFARDLNEPKWTGWGKENG</sequence>
<keyword evidence="2" id="KW-0808">Transferase</keyword>
<organism evidence="4">
    <name type="scientific">marine sediment metagenome</name>
    <dbReference type="NCBI Taxonomy" id="412755"/>
    <lineage>
        <taxon>unclassified sequences</taxon>
        <taxon>metagenomes</taxon>
        <taxon>ecological metagenomes</taxon>
    </lineage>
</organism>
<evidence type="ECO:0000256" key="2">
    <source>
        <dbReference type="ARBA" id="ARBA00022679"/>
    </source>
</evidence>
<dbReference type="InterPro" id="IPR007757">
    <property type="entry name" value="MT-A70-like"/>
</dbReference>
<dbReference type="GO" id="GO:0005634">
    <property type="term" value="C:nucleus"/>
    <property type="evidence" value="ECO:0007669"/>
    <property type="project" value="TreeGrafter"/>
</dbReference>
<protein>
    <recommendedName>
        <fullName evidence="5">DNA methylase N-4/N-6 domain-containing protein</fullName>
    </recommendedName>
</protein>
<evidence type="ECO:0000256" key="3">
    <source>
        <dbReference type="ARBA" id="ARBA00022691"/>
    </source>
</evidence>
<dbReference type="GO" id="GO:0032259">
    <property type="term" value="P:methylation"/>
    <property type="evidence" value="ECO:0007669"/>
    <property type="project" value="UniProtKB-KW"/>
</dbReference>
<evidence type="ECO:0000256" key="1">
    <source>
        <dbReference type="ARBA" id="ARBA00022603"/>
    </source>
</evidence>
<proteinExistence type="predicted"/>
<dbReference type="InterPro" id="IPR029063">
    <property type="entry name" value="SAM-dependent_MTases_sf"/>
</dbReference>